<dbReference type="SMART" id="SM00053">
    <property type="entry name" value="DYNc"/>
    <property type="match status" value="1"/>
</dbReference>
<dbReference type="Pfam" id="PF00350">
    <property type="entry name" value="Dynamin_N"/>
    <property type="match status" value="1"/>
</dbReference>
<dbReference type="PROSITE" id="PS51718">
    <property type="entry name" value="G_DYNAMIN_2"/>
    <property type="match status" value="1"/>
</dbReference>
<dbReference type="CDD" id="cd08771">
    <property type="entry name" value="DLP_1"/>
    <property type="match status" value="1"/>
</dbReference>
<proteinExistence type="predicted"/>
<dbReference type="STRING" id="454130.A0A0U5GHU5"/>
<dbReference type="EMBL" id="CDMC01000049">
    <property type="protein sequence ID" value="CEL12034.1"/>
    <property type="molecule type" value="Genomic_DNA"/>
</dbReference>
<dbReference type="InterPro" id="IPR027417">
    <property type="entry name" value="P-loop_NTPase"/>
</dbReference>
<dbReference type="GO" id="GO:0008017">
    <property type="term" value="F:microtubule binding"/>
    <property type="evidence" value="ECO:0007669"/>
    <property type="project" value="TreeGrafter"/>
</dbReference>
<dbReference type="GO" id="GO:0000266">
    <property type="term" value="P:mitochondrial fission"/>
    <property type="evidence" value="ECO:0007669"/>
    <property type="project" value="TreeGrafter"/>
</dbReference>
<dbReference type="GO" id="GO:0003924">
    <property type="term" value="F:GTPase activity"/>
    <property type="evidence" value="ECO:0007669"/>
    <property type="project" value="InterPro"/>
</dbReference>
<organism evidence="2 3">
    <name type="scientific">Aspergillus calidoustus</name>
    <dbReference type="NCBI Taxonomy" id="454130"/>
    <lineage>
        <taxon>Eukaryota</taxon>
        <taxon>Fungi</taxon>
        <taxon>Dikarya</taxon>
        <taxon>Ascomycota</taxon>
        <taxon>Pezizomycotina</taxon>
        <taxon>Eurotiomycetes</taxon>
        <taxon>Eurotiomycetidae</taxon>
        <taxon>Eurotiales</taxon>
        <taxon>Aspergillaceae</taxon>
        <taxon>Aspergillus</taxon>
        <taxon>Aspergillus subgen. Nidulantes</taxon>
    </lineage>
</organism>
<dbReference type="PANTHER" id="PTHR11566">
    <property type="entry name" value="DYNAMIN"/>
    <property type="match status" value="1"/>
</dbReference>
<sequence length="227" mass="24964">MMVKHFQTDALQELCTDEQLDLLNSTDNLRSQGINHYISLPQIIVCGDQSSGKSSVLEAISGVSFLVKSSLCTRFPTELVLRKNVQVGVRVSIVPHHYRSDVERESLSRFCEEIHGFDGISALIDNVKVAMGIITHGKAFSNDLLRVEVSGPDRPHLTIVDLPGLIHSETKQQSAADVQLVQGVVRSYMTEPRSIILAVISAKNDLANQIVLKLARDADSSGDRTLF</sequence>
<feature type="domain" description="Dynamin-type G" evidence="1">
    <location>
        <begin position="37"/>
        <end position="227"/>
    </location>
</feature>
<keyword evidence="3" id="KW-1185">Reference proteome</keyword>
<dbReference type="InterPro" id="IPR001401">
    <property type="entry name" value="Dynamin_GTPase"/>
</dbReference>
<dbReference type="OrthoDB" id="415706at2759"/>
<accession>A0A0U5GHU5</accession>
<dbReference type="GO" id="GO:0048312">
    <property type="term" value="P:intracellular distribution of mitochondria"/>
    <property type="evidence" value="ECO:0007669"/>
    <property type="project" value="TreeGrafter"/>
</dbReference>
<dbReference type="GO" id="GO:0005739">
    <property type="term" value="C:mitochondrion"/>
    <property type="evidence" value="ECO:0007669"/>
    <property type="project" value="TreeGrafter"/>
</dbReference>
<dbReference type="PRINTS" id="PR00195">
    <property type="entry name" value="DYNAMIN"/>
</dbReference>
<dbReference type="GO" id="GO:0005525">
    <property type="term" value="F:GTP binding"/>
    <property type="evidence" value="ECO:0007669"/>
    <property type="project" value="InterPro"/>
</dbReference>
<dbReference type="GO" id="GO:0016559">
    <property type="term" value="P:peroxisome fission"/>
    <property type="evidence" value="ECO:0007669"/>
    <property type="project" value="TreeGrafter"/>
</dbReference>
<dbReference type="GO" id="GO:0005874">
    <property type="term" value="C:microtubule"/>
    <property type="evidence" value="ECO:0007669"/>
    <property type="project" value="TreeGrafter"/>
</dbReference>
<dbReference type="AlphaFoldDB" id="A0A0U5GHU5"/>
<gene>
    <name evidence="2" type="ORF">ASPCAL15127</name>
</gene>
<dbReference type="InterPro" id="IPR045063">
    <property type="entry name" value="Dynamin_N"/>
</dbReference>
<dbReference type="GO" id="GO:0016020">
    <property type="term" value="C:membrane"/>
    <property type="evidence" value="ECO:0007669"/>
    <property type="project" value="TreeGrafter"/>
</dbReference>
<reference evidence="3" key="1">
    <citation type="journal article" date="2016" name="Genome Announc.">
        <title>Draft genome sequences of fungus Aspergillus calidoustus.</title>
        <authorList>
            <person name="Horn F."/>
            <person name="Linde J."/>
            <person name="Mattern D.J."/>
            <person name="Walther G."/>
            <person name="Guthke R."/>
            <person name="Scherlach K."/>
            <person name="Martin K."/>
            <person name="Brakhage A.A."/>
            <person name="Petzke L."/>
            <person name="Valiante V."/>
        </authorList>
    </citation>
    <scope>NUCLEOTIDE SEQUENCE [LARGE SCALE GENOMIC DNA]</scope>
    <source>
        <strain evidence="3">SF006504</strain>
    </source>
</reference>
<protein>
    <submittedName>
        <fullName evidence="2">Putative Dynamin family protein</fullName>
    </submittedName>
</protein>
<dbReference type="OMA" id="FAREIMM"/>
<dbReference type="InterPro" id="IPR030381">
    <property type="entry name" value="G_DYNAMIN_dom"/>
</dbReference>
<evidence type="ECO:0000259" key="1">
    <source>
        <dbReference type="PROSITE" id="PS51718"/>
    </source>
</evidence>
<dbReference type="PANTHER" id="PTHR11566:SF21">
    <property type="entry name" value="DYNAMIN RELATED PROTEIN 1, ISOFORM A"/>
    <property type="match status" value="1"/>
</dbReference>
<dbReference type="GO" id="GO:0006897">
    <property type="term" value="P:endocytosis"/>
    <property type="evidence" value="ECO:0007669"/>
    <property type="project" value="TreeGrafter"/>
</dbReference>
<evidence type="ECO:0000313" key="2">
    <source>
        <dbReference type="EMBL" id="CEL12034.1"/>
    </source>
</evidence>
<dbReference type="InterPro" id="IPR022812">
    <property type="entry name" value="Dynamin"/>
</dbReference>
<dbReference type="Gene3D" id="3.40.50.300">
    <property type="entry name" value="P-loop containing nucleotide triphosphate hydrolases"/>
    <property type="match status" value="1"/>
</dbReference>
<dbReference type="Proteomes" id="UP000054771">
    <property type="component" value="Unassembled WGS sequence"/>
</dbReference>
<evidence type="ECO:0000313" key="3">
    <source>
        <dbReference type="Proteomes" id="UP000054771"/>
    </source>
</evidence>
<name>A0A0U5GHU5_ASPCI</name>
<dbReference type="SUPFAM" id="SSF52540">
    <property type="entry name" value="P-loop containing nucleoside triphosphate hydrolases"/>
    <property type="match status" value="1"/>
</dbReference>